<sequence>MIYVLILVVFGVMIFPDYADALVVGVPIVAVSLIHIIGLVISVLAVPLAFLVRMFKKDWRRSIVITLVILAIITLTIGVLAKIVGSDLLLNSRSLNEQMTRNDSAVDAGFRPQVQTQDVLWQLLKIFVVDTSALTVALFVPVFAVYFIYVHFGKRRVELKRVVTISFLISFVIGALGITALLVYATVGLR</sequence>
<feature type="transmembrane region" description="Helical" evidence="1">
    <location>
        <begin position="64"/>
        <end position="85"/>
    </location>
</feature>
<reference evidence="2" key="1">
    <citation type="submission" date="2020-04" db="EMBL/GenBank/DDBJ databases">
        <authorList>
            <person name="Zhang T."/>
        </authorList>
    </citation>
    <scope>NUCLEOTIDE SEQUENCE</scope>
    <source>
        <strain evidence="2">HKST-UBA03</strain>
    </source>
</reference>
<comment type="caution">
    <text evidence="2">The sequence shown here is derived from an EMBL/GenBank/DDBJ whole genome shotgun (WGS) entry which is preliminary data.</text>
</comment>
<keyword evidence="1" id="KW-0812">Transmembrane</keyword>
<dbReference type="EMBL" id="JAGQKZ010000001">
    <property type="protein sequence ID" value="MCA9391578.1"/>
    <property type="molecule type" value="Genomic_DNA"/>
</dbReference>
<proteinExistence type="predicted"/>
<feature type="transmembrane region" description="Helical" evidence="1">
    <location>
        <begin position="31"/>
        <end position="52"/>
    </location>
</feature>
<feature type="transmembrane region" description="Helical" evidence="1">
    <location>
        <begin position="126"/>
        <end position="150"/>
    </location>
</feature>
<dbReference type="Proteomes" id="UP000751518">
    <property type="component" value="Unassembled WGS sequence"/>
</dbReference>
<name>A0A955LJJ8_UNCKA</name>
<keyword evidence="1" id="KW-0472">Membrane</keyword>
<protein>
    <submittedName>
        <fullName evidence="2">Uncharacterized protein</fullName>
    </submittedName>
</protein>
<organism evidence="2 3">
    <name type="scientific">candidate division WWE3 bacterium</name>
    <dbReference type="NCBI Taxonomy" id="2053526"/>
    <lineage>
        <taxon>Bacteria</taxon>
        <taxon>Katanobacteria</taxon>
    </lineage>
</organism>
<dbReference type="AlphaFoldDB" id="A0A955LJJ8"/>
<accession>A0A955LJJ8</accession>
<evidence type="ECO:0000313" key="3">
    <source>
        <dbReference type="Proteomes" id="UP000751518"/>
    </source>
</evidence>
<evidence type="ECO:0000256" key="1">
    <source>
        <dbReference type="SAM" id="Phobius"/>
    </source>
</evidence>
<keyword evidence="1" id="KW-1133">Transmembrane helix</keyword>
<gene>
    <name evidence="2" type="ORF">KC614_00045</name>
</gene>
<feature type="transmembrane region" description="Helical" evidence="1">
    <location>
        <begin position="162"/>
        <end position="187"/>
    </location>
</feature>
<evidence type="ECO:0000313" key="2">
    <source>
        <dbReference type="EMBL" id="MCA9391578.1"/>
    </source>
</evidence>
<reference evidence="2" key="2">
    <citation type="journal article" date="2021" name="Microbiome">
        <title>Successional dynamics and alternative stable states in a saline activated sludge microbial community over 9 years.</title>
        <authorList>
            <person name="Wang Y."/>
            <person name="Ye J."/>
            <person name="Ju F."/>
            <person name="Liu L."/>
            <person name="Boyd J.A."/>
            <person name="Deng Y."/>
            <person name="Parks D.H."/>
            <person name="Jiang X."/>
            <person name="Yin X."/>
            <person name="Woodcroft B.J."/>
            <person name="Tyson G.W."/>
            <person name="Hugenholtz P."/>
            <person name="Polz M.F."/>
            <person name="Zhang T."/>
        </authorList>
    </citation>
    <scope>NUCLEOTIDE SEQUENCE</scope>
    <source>
        <strain evidence="2">HKST-UBA03</strain>
    </source>
</reference>